<proteinExistence type="predicted"/>
<feature type="region of interest" description="Disordered" evidence="1">
    <location>
        <begin position="41"/>
        <end position="63"/>
    </location>
</feature>
<evidence type="ECO:0000256" key="1">
    <source>
        <dbReference type="SAM" id="MobiDB-lite"/>
    </source>
</evidence>
<sequence length="78" mass="8651">MSRRSGLAKCKLRRRYGLRLQATAHNLRFACEMQVRTGEMQADKGKEPCTSKSKGKGKAKEIPAPLIPGMPSYIVCLT</sequence>
<gene>
    <name evidence="2" type="ORF">HAX54_044050</name>
</gene>
<evidence type="ECO:0000313" key="3">
    <source>
        <dbReference type="Proteomes" id="UP000823775"/>
    </source>
</evidence>
<keyword evidence="3" id="KW-1185">Reference proteome</keyword>
<organism evidence="2 3">
    <name type="scientific">Datura stramonium</name>
    <name type="common">Jimsonweed</name>
    <name type="synonym">Common thornapple</name>
    <dbReference type="NCBI Taxonomy" id="4076"/>
    <lineage>
        <taxon>Eukaryota</taxon>
        <taxon>Viridiplantae</taxon>
        <taxon>Streptophyta</taxon>
        <taxon>Embryophyta</taxon>
        <taxon>Tracheophyta</taxon>
        <taxon>Spermatophyta</taxon>
        <taxon>Magnoliopsida</taxon>
        <taxon>eudicotyledons</taxon>
        <taxon>Gunneridae</taxon>
        <taxon>Pentapetalae</taxon>
        <taxon>asterids</taxon>
        <taxon>lamiids</taxon>
        <taxon>Solanales</taxon>
        <taxon>Solanaceae</taxon>
        <taxon>Solanoideae</taxon>
        <taxon>Datureae</taxon>
        <taxon>Datura</taxon>
    </lineage>
</organism>
<dbReference type="Proteomes" id="UP000823775">
    <property type="component" value="Unassembled WGS sequence"/>
</dbReference>
<accession>A0ABS8W5F0</accession>
<comment type="caution">
    <text evidence="2">The sequence shown here is derived from an EMBL/GenBank/DDBJ whole genome shotgun (WGS) entry which is preliminary data.</text>
</comment>
<reference evidence="2 3" key="1">
    <citation type="journal article" date="2021" name="BMC Genomics">
        <title>Datura genome reveals duplications of psychoactive alkaloid biosynthetic genes and high mutation rate following tissue culture.</title>
        <authorList>
            <person name="Rajewski A."/>
            <person name="Carter-House D."/>
            <person name="Stajich J."/>
            <person name="Litt A."/>
        </authorList>
    </citation>
    <scope>NUCLEOTIDE SEQUENCE [LARGE SCALE GENOMIC DNA]</scope>
    <source>
        <strain evidence="2">AR-01</strain>
    </source>
</reference>
<name>A0ABS8W5F0_DATST</name>
<protein>
    <submittedName>
        <fullName evidence="2">Uncharacterized protein</fullName>
    </submittedName>
</protein>
<evidence type="ECO:0000313" key="2">
    <source>
        <dbReference type="EMBL" id="MCE2056102.1"/>
    </source>
</evidence>
<dbReference type="EMBL" id="JACEIK010006673">
    <property type="protein sequence ID" value="MCE2056102.1"/>
    <property type="molecule type" value="Genomic_DNA"/>
</dbReference>